<dbReference type="GO" id="GO:0070072">
    <property type="term" value="P:vacuolar proton-transporting V-type ATPase complex assembly"/>
    <property type="evidence" value="ECO:0007669"/>
    <property type="project" value="InterPro"/>
</dbReference>
<evidence type="ECO:0000256" key="5">
    <source>
        <dbReference type="ARBA" id="ARBA00023329"/>
    </source>
</evidence>
<dbReference type="AlphaFoldDB" id="A0A0D2X0T5"/>
<evidence type="ECO:0000313" key="8">
    <source>
        <dbReference type="Proteomes" id="UP000008743"/>
    </source>
</evidence>
<keyword evidence="2" id="KW-0256">Endoplasmic reticulum</keyword>
<dbReference type="GO" id="GO:0031410">
    <property type="term" value="C:cytoplasmic vesicle"/>
    <property type="evidence" value="ECO:0007669"/>
    <property type="project" value="UniProtKB-KW"/>
</dbReference>
<evidence type="ECO:0000256" key="1">
    <source>
        <dbReference type="ARBA" id="ARBA00022692"/>
    </source>
</evidence>
<dbReference type="GO" id="GO:0005789">
    <property type="term" value="C:endoplasmic reticulum membrane"/>
    <property type="evidence" value="ECO:0007669"/>
    <property type="project" value="TreeGrafter"/>
</dbReference>
<proteinExistence type="predicted"/>
<keyword evidence="3 6" id="KW-1133">Transmembrane helix</keyword>
<feature type="transmembrane region" description="Helical" evidence="6">
    <location>
        <begin position="89"/>
        <end position="112"/>
    </location>
</feature>
<keyword evidence="8" id="KW-1185">Reference proteome</keyword>
<keyword evidence="5" id="KW-0968">Cytoplasmic vesicle</keyword>
<sequence length="133" mass="13800">MSTQPSTSAAASPVPVTAGIVNAFHLVQFVPLERVNAAAADLVVVCRPRVEPGVLRTLLIFTFAMIVAPIGMYYFAAAIAEQAEASMPHIVGAIAAVVVVQIVMAAFVVVALREDKNTAATSSANPADKPKAQ</sequence>
<dbReference type="Proteomes" id="UP000008743">
    <property type="component" value="Unassembled WGS sequence"/>
</dbReference>
<keyword evidence="4 6" id="KW-0472">Membrane</keyword>
<name>A0A0D2X0T5_CAPO3</name>
<keyword evidence="1 6" id="KW-0812">Transmembrane</keyword>
<protein>
    <submittedName>
        <fullName evidence="7">VMA21 domain-containing protein</fullName>
    </submittedName>
</protein>
<dbReference type="InterPro" id="IPR019013">
    <property type="entry name" value="Vma21"/>
</dbReference>
<evidence type="ECO:0000256" key="2">
    <source>
        <dbReference type="ARBA" id="ARBA00022824"/>
    </source>
</evidence>
<reference evidence="8" key="1">
    <citation type="submission" date="2011-02" db="EMBL/GenBank/DDBJ databases">
        <title>The Genome Sequence of Capsaspora owczarzaki ATCC 30864.</title>
        <authorList>
            <person name="Russ C."/>
            <person name="Cuomo C."/>
            <person name="Burger G."/>
            <person name="Gray M.W."/>
            <person name="Holland P.W.H."/>
            <person name="King N."/>
            <person name="Lang F.B.F."/>
            <person name="Roger A.J."/>
            <person name="Ruiz-Trillo I."/>
            <person name="Young S.K."/>
            <person name="Zeng Q."/>
            <person name="Gargeya S."/>
            <person name="Alvarado L."/>
            <person name="Berlin A."/>
            <person name="Chapman S.B."/>
            <person name="Chen Z."/>
            <person name="Freedman E."/>
            <person name="Gellesch M."/>
            <person name="Goldberg J."/>
            <person name="Griggs A."/>
            <person name="Gujja S."/>
            <person name="Heilman E."/>
            <person name="Heiman D."/>
            <person name="Howarth C."/>
            <person name="Mehta T."/>
            <person name="Neiman D."/>
            <person name="Pearson M."/>
            <person name="Roberts A."/>
            <person name="Saif S."/>
            <person name="Shea T."/>
            <person name="Shenoy N."/>
            <person name="Sisk P."/>
            <person name="Stolte C."/>
            <person name="Sykes S."/>
            <person name="White J."/>
            <person name="Yandava C."/>
            <person name="Haas B."/>
            <person name="Nusbaum C."/>
            <person name="Birren B."/>
        </authorList>
    </citation>
    <scope>NUCLEOTIDE SEQUENCE</scope>
    <source>
        <strain evidence="8">ATCC 30864</strain>
    </source>
</reference>
<organism evidence="7 8">
    <name type="scientific">Capsaspora owczarzaki (strain ATCC 30864)</name>
    <dbReference type="NCBI Taxonomy" id="595528"/>
    <lineage>
        <taxon>Eukaryota</taxon>
        <taxon>Filasterea</taxon>
        <taxon>Capsaspora</taxon>
    </lineage>
</organism>
<gene>
    <name evidence="7" type="ORF">CAOG_001054</name>
</gene>
<evidence type="ECO:0000313" key="7">
    <source>
        <dbReference type="EMBL" id="KJE89619.1"/>
    </source>
</evidence>
<dbReference type="Pfam" id="PF09446">
    <property type="entry name" value="VMA21"/>
    <property type="match status" value="1"/>
</dbReference>
<feature type="transmembrane region" description="Helical" evidence="6">
    <location>
        <begin position="57"/>
        <end position="77"/>
    </location>
</feature>
<accession>A0A0D2X0T5</accession>
<dbReference type="PANTHER" id="PTHR31792:SF3">
    <property type="entry name" value="VACUOLAR ATPASE ASSEMBLY INTEGRAL MEMBRANE PROTEIN VMA21"/>
    <property type="match status" value="1"/>
</dbReference>
<evidence type="ECO:0000256" key="3">
    <source>
        <dbReference type="ARBA" id="ARBA00022989"/>
    </source>
</evidence>
<evidence type="ECO:0000256" key="6">
    <source>
        <dbReference type="SAM" id="Phobius"/>
    </source>
</evidence>
<evidence type="ECO:0000256" key="4">
    <source>
        <dbReference type="ARBA" id="ARBA00023136"/>
    </source>
</evidence>
<dbReference type="EMBL" id="KE346360">
    <property type="protein sequence ID" value="KJE89619.1"/>
    <property type="molecule type" value="Genomic_DNA"/>
</dbReference>
<dbReference type="PANTHER" id="PTHR31792">
    <property type="entry name" value="VACUOLAR ATPASE ASSEMBLY INTEGRAL MEMBRANE PROTEIN VMA21"/>
    <property type="match status" value="1"/>
</dbReference>
<dbReference type="InParanoid" id="A0A0D2X0T5"/>